<dbReference type="GO" id="GO:0003700">
    <property type="term" value="F:DNA-binding transcription factor activity"/>
    <property type="evidence" value="ECO:0007669"/>
    <property type="project" value="InterPro"/>
</dbReference>
<keyword evidence="3" id="KW-1185">Reference proteome</keyword>
<dbReference type="Proteomes" id="UP000796880">
    <property type="component" value="Unassembled WGS sequence"/>
</dbReference>
<name>A0A8K0DNC1_9ROSA</name>
<evidence type="ECO:0000256" key="1">
    <source>
        <dbReference type="SAM" id="MobiDB-lite"/>
    </source>
</evidence>
<evidence type="ECO:0000313" key="2">
    <source>
        <dbReference type="EMBL" id="KAF3434327.1"/>
    </source>
</evidence>
<evidence type="ECO:0000313" key="3">
    <source>
        <dbReference type="Proteomes" id="UP000796880"/>
    </source>
</evidence>
<gene>
    <name evidence="2" type="ORF">FNV43_RR25430</name>
</gene>
<reference evidence="2" key="1">
    <citation type="submission" date="2020-03" db="EMBL/GenBank/DDBJ databases">
        <title>A high-quality chromosome-level genome assembly of a woody plant with both climbing and erect habits, Rhamnella rubrinervis.</title>
        <authorList>
            <person name="Lu Z."/>
            <person name="Yang Y."/>
            <person name="Zhu X."/>
            <person name="Sun Y."/>
        </authorList>
    </citation>
    <scope>NUCLEOTIDE SEQUENCE</scope>
    <source>
        <strain evidence="2">BYM</strain>
        <tissue evidence="2">Leaf</tissue>
    </source>
</reference>
<evidence type="ECO:0008006" key="4">
    <source>
        <dbReference type="Google" id="ProtNLM"/>
    </source>
</evidence>
<organism evidence="2 3">
    <name type="scientific">Rhamnella rubrinervis</name>
    <dbReference type="NCBI Taxonomy" id="2594499"/>
    <lineage>
        <taxon>Eukaryota</taxon>
        <taxon>Viridiplantae</taxon>
        <taxon>Streptophyta</taxon>
        <taxon>Embryophyta</taxon>
        <taxon>Tracheophyta</taxon>
        <taxon>Spermatophyta</taxon>
        <taxon>Magnoliopsida</taxon>
        <taxon>eudicotyledons</taxon>
        <taxon>Gunneridae</taxon>
        <taxon>Pentapetalae</taxon>
        <taxon>rosids</taxon>
        <taxon>fabids</taxon>
        <taxon>Rosales</taxon>
        <taxon>Rhamnaceae</taxon>
        <taxon>rhamnoid group</taxon>
        <taxon>Rhamneae</taxon>
        <taxon>Rhamnella</taxon>
    </lineage>
</organism>
<dbReference type="Gene3D" id="3.30.730.10">
    <property type="entry name" value="AP2/ERF domain"/>
    <property type="match status" value="1"/>
</dbReference>
<dbReference type="EMBL" id="VOIH02000011">
    <property type="protein sequence ID" value="KAF3434327.1"/>
    <property type="molecule type" value="Genomic_DNA"/>
</dbReference>
<dbReference type="InterPro" id="IPR036955">
    <property type="entry name" value="AP2/ERF_dom_sf"/>
</dbReference>
<feature type="region of interest" description="Disordered" evidence="1">
    <location>
        <begin position="65"/>
        <end position="93"/>
    </location>
</feature>
<dbReference type="AlphaFoldDB" id="A0A8K0DNC1"/>
<accession>A0A8K0DNC1</accession>
<protein>
    <recommendedName>
        <fullName evidence="4">AP2/ERF domain-containing protein</fullName>
    </recommendedName>
</protein>
<dbReference type="OrthoDB" id="207175at2759"/>
<feature type="compositionally biased region" description="Low complexity" evidence="1">
    <location>
        <begin position="83"/>
        <end position="93"/>
    </location>
</feature>
<sequence length="155" mass="17242">MECQLSFHVDNTQEEAGAVYDLAAIEYRGPNAVTNLDISNYNDRLKKKINNNIVPLDAQKSQKIFPTSSINGDEGEVEDQVDKQQQPLVQQQQQQMVGPQVPCTQLLTCMDASSMGVMNHDDQEHDGQTLHWSFLDTGFAMLPVPVPDLSLEKPG</sequence>
<proteinExistence type="predicted"/>
<comment type="caution">
    <text evidence="2">The sequence shown here is derived from an EMBL/GenBank/DDBJ whole genome shotgun (WGS) entry which is preliminary data.</text>
</comment>